<dbReference type="NCBIfam" id="NF038159">
    <property type="entry name" value="lanthi_III_b"/>
    <property type="match status" value="1"/>
</dbReference>
<proteinExistence type="predicted"/>
<dbReference type="EMBL" id="BAAARY010000031">
    <property type="protein sequence ID" value="GAA2532124.1"/>
    <property type="molecule type" value="Genomic_DNA"/>
</dbReference>
<reference evidence="2" key="1">
    <citation type="journal article" date="2019" name="Int. J. Syst. Evol. Microbiol.">
        <title>The Global Catalogue of Microorganisms (GCM) 10K type strain sequencing project: providing services to taxonomists for standard genome sequencing and annotation.</title>
        <authorList>
            <consortium name="The Broad Institute Genomics Platform"/>
            <consortium name="The Broad Institute Genome Sequencing Center for Infectious Disease"/>
            <person name="Wu L."/>
            <person name="Ma J."/>
        </authorList>
    </citation>
    <scope>NUCLEOTIDE SEQUENCE [LARGE SCALE GENOMIC DNA]</scope>
    <source>
        <strain evidence="2">JCM 3367</strain>
    </source>
</reference>
<comment type="caution">
    <text evidence="1">The sequence shown here is derived from an EMBL/GenBank/DDBJ whole genome shotgun (WGS) entry which is preliminary data.</text>
</comment>
<name>A0ABP6B1D1_9ACTN</name>
<dbReference type="InterPro" id="IPR045825">
    <property type="entry name" value="RamS"/>
</dbReference>
<protein>
    <recommendedName>
        <fullName evidence="3">SapB/AmfS family lantipeptide</fullName>
    </recommendedName>
</protein>
<evidence type="ECO:0008006" key="3">
    <source>
        <dbReference type="Google" id="ProtNLM"/>
    </source>
</evidence>
<accession>A0ABP6B1D1</accession>
<gene>
    <name evidence="1" type="ORF">GCM10010201_34480</name>
</gene>
<organism evidence="1 2">
    <name type="scientific">Pilimelia columellifera subsp. columellifera</name>
    <dbReference type="NCBI Taxonomy" id="706583"/>
    <lineage>
        <taxon>Bacteria</taxon>
        <taxon>Bacillati</taxon>
        <taxon>Actinomycetota</taxon>
        <taxon>Actinomycetes</taxon>
        <taxon>Micromonosporales</taxon>
        <taxon>Micromonosporaceae</taxon>
        <taxon>Pilimelia</taxon>
    </lineage>
</organism>
<evidence type="ECO:0000313" key="2">
    <source>
        <dbReference type="Proteomes" id="UP001499978"/>
    </source>
</evidence>
<dbReference type="Proteomes" id="UP001499978">
    <property type="component" value="Unassembled WGS sequence"/>
</dbReference>
<sequence>MTLLDLQGMELAAEARGGAGGSRASLLLCGDSSLSVTTCN</sequence>
<dbReference type="RefSeq" id="WP_344174391.1">
    <property type="nucleotide sequence ID" value="NZ_BAAARY010000031.1"/>
</dbReference>
<dbReference type="NCBIfam" id="NF033212">
    <property type="entry name" value="SapB_AmfS_lanti"/>
    <property type="match status" value="1"/>
</dbReference>
<keyword evidence="2" id="KW-1185">Reference proteome</keyword>
<evidence type="ECO:0000313" key="1">
    <source>
        <dbReference type="EMBL" id="GAA2532124.1"/>
    </source>
</evidence>
<dbReference type="Pfam" id="PF19402">
    <property type="entry name" value="RamS"/>
    <property type="match status" value="1"/>
</dbReference>